<dbReference type="AlphaFoldDB" id="A0A6B0UPC1"/>
<accession>A0A6B0UPC1</accession>
<name>A0A6B0UPC1_IXORI</name>
<proteinExistence type="predicted"/>
<evidence type="ECO:0000313" key="2">
    <source>
        <dbReference type="EMBL" id="MXU91354.1"/>
    </source>
</evidence>
<reference evidence="2" key="1">
    <citation type="submission" date="2019-12" db="EMBL/GenBank/DDBJ databases">
        <title>An insight into the sialome of adult female Ixodes ricinus ticks feeding for 6 days.</title>
        <authorList>
            <person name="Perner J."/>
            <person name="Ribeiro J.M.C."/>
        </authorList>
    </citation>
    <scope>NUCLEOTIDE SEQUENCE</scope>
    <source>
        <strain evidence="2">Semi-engorged</strain>
        <tissue evidence="2">Salivary glands</tissue>
    </source>
</reference>
<protein>
    <submittedName>
        <fullName evidence="2">Putative salivary secreted peptide</fullName>
    </submittedName>
</protein>
<dbReference type="Gene3D" id="2.10.80.10">
    <property type="entry name" value="Lipase, subunit A"/>
    <property type="match status" value="1"/>
</dbReference>
<dbReference type="EMBL" id="GIFC01009271">
    <property type="protein sequence ID" value="MXU91354.1"/>
    <property type="molecule type" value="Transcribed_RNA"/>
</dbReference>
<feature type="chain" id="PRO_5025404907" evidence="1">
    <location>
        <begin position="24"/>
        <end position="122"/>
    </location>
</feature>
<organism evidence="2">
    <name type="scientific">Ixodes ricinus</name>
    <name type="common">Common tick</name>
    <name type="synonym">Acarus ricinus</name>
    <dbReference type="NCBI Taxonomy" id="34613"/>
    <lineage>
        <taxon>Eukaryota</taxon>
        <taxon>Metazoa</taxon>
        <taxon>Ecdysozoa</taxon>
        <taxon>Arthropoda</taxon>
        <taxon>Chelicerata</taxon>
        <taxon>Arachnida</taxon>
        <taxon>Acari</taxon>
        <taxon>Parasitiformes</taxon>
        <taxon>Ixodida</taxon>
        <taxon>Ixodoidea</taxon>
        <taxon>Ixodidae</taxon>
        <taxon>Ixodinae</taxon>
        <taxon>Ixodes</taxon>
    </lineage>
</organism>
<sequence length="122" mass="13492">MNAFIAALVSCLLLTTLVITVSSKIGESHVERSGGETAAQLEECSDRDDCDEGKCCKNTKVEGDMITVSCSPKPEGGASCNSETEYIGQSKQYPWQTGNKKFEYMWGVLLKEESHLKRRHLK</sequence>
<evidence type="ECO:0000256" key="1">
    <source>
        <dbReference type="SAM" id="SignalP"/>
    </source>
</evidence>
<feature type="signal peptide" evidence="1">
    <location>
        <begin position="1"/>
        <end position="23"/>
    </location>
</feature>
<keyword evidence="1" id="KW-0732">Signal</keyword>